<evidence type="ECO:0000313" key="4">
    <source>
        <dbReference type="Proteomes" id="UP001153712"/>
    </source>
</evidence>
<feature type="compositionally biased region" description="Basic residues" evidence="1">
    <location>
        <begin position="212"/>
        <end position="222"/>
    </location>
</feature>
<evidence type="ECO:0000256" key="2">
    <source>
        <dbReference type="SAM" id="Phobius"/>
    </source>
</evidence>
<name>A0A9N9TET8_PHYSR</name>
<dbReference type="AlphaFoldDB" id="A0A9N9TET8"/>
<evidence type="ECO:0000313" key="3">
    <source>
        <dbReference type="EMBL" id="CAG9854378.1"/>
    </source>
</evidence>
<organism evidence="3 4">
    <name type="scientific">Phyllotreta striolata</name>
    <name type="common">Striped flea beetle</name>
    <name type="synonym">Crioceris striolata</name>
    <dbReference type="NCBI Taxonomy" id="444603"/>
    <lineage>
        <taxon>Eukaryota</taxon>
        <taxon>Metazoa</taxon>
        <taxon>Ecdysozoa</taxon>
        <taxon>Arthropoda</taxon>
        <taxon>Hexapoda</taxon>
        <taxon>Insecta</taxon>
        <taxon>Pterygota</taxon>
        <taxon>Neoptera</taxon>
        <taxon>Endopterygota</taxon>
        <taxon>Coleoptera</taxon>
        <taxon>Polyphaga</taxon>
        <taxon>Cucujiformia</taxon>
        <taxon>Chrysomeloidea</taxon>
        <taxon>Chrysomelidae</taxon>
        <taxon>Galerucinae</taxon>
        <taxon>Alticini</taxon>
        <taxon>Phyllotreta</taxon>
    </lineage>
</organism>
<gene>
    <name evidence="3" type="ORF">PHYEVI_LOCUS841</name>
</gene>
<accession>A0A9N9TET8</accession>
<protein>
    <submittedName>
        <fullName evidence="3">Uncharacterized protein</fullName>
    </submittedName>
</protein>
<feature type="transmembrane region" description="Helical" evidence="2">
    <location>
        <begin position="58"/>
        <end position="75"/>
    </location>
</feature>
<feature type="transmembrane region" description="Helical" evidence="2">
    <location>
        <begin position="120"/>
        <end position="138"/>
    </location>
</feature>
<dbReference type="Proteomes" id="UP001153712">
    <property type="component" value="Chromosome 1"/>
</dbReference>
<dbReference type="EMBL" id="OU900094">
    <property type="protein sequence ID" value="CAG9854378.1"/>
    <property type="molecule type" value="Genomic_DNA"/>
</dbReference>
<evidence type="ECO:0000256" key="1">
    <source>
        <dbReference type="SAM" id="MobiDB-lite"/>
    </source>
</evidence>
<dbReference type="OrthoDB" id="6744975at2759"/>
<feature type="transmembrane region" description="Helical" evidence="2">
    <location>
        <begin position="33"/>
        <end position="51"/>
    </location>
</feature>
<keyword evidence="2" id="KW-0472">Membrane</keyword>
<dbReference type="Pfam" id="PF16089">
    <property type="entry name" value="DUF4818"/>
    <property type="match status" value="1"/>
</dbReference>
<feature type="region of interest" description="Disordered" evidence="1">
    <location>
        <begin position="205"/>
        <end position="239"/>
    </location>
</feature>
<proteinExistence type="predicted"/>
<keyword evidence="4" id="KW-1185">Reference proteome</keyword>
<reference evidence="3" key="1">
    <citation type="submission" date="2022-01" db="EMBL/GenBank/DDBJ databases">
        <authorList>
            <person name="King R."/>
        </authorList>
    </citation>
    <scope>NUCLEOTIDE SEQUENCE</scope>
</reference>
<sequence>MGSLLAIFVAFLTIFTNDQIFKAASSTPGPLVSSYIFLIALFLLLCELPMYPNSLRKLGFLVQGLFEVLATAVIAEGMTVDFWLPLEAAAMDNVAKLADLIDDFLADDEWKCDNSSRNTAARYVVSYFLSIFFLMTVLHATRIVDLRAVDEGVGRLVGDATWRFKRFVKRGTGRAVSKEVRPSECGDDSIGNSVSMSRCSASDNELAEKKWRAPQKRRTKRSKLVDRSDGEETKRQTRSSTCCSRNNIYTVY</sequence>
<keyword evidence="2" id="KW-0812">Transmembrane</keyword>
<feature type="compositionally biased region" description="Basic and acidic residues" evidence="1">
    <location>
        <begin position="223"/>
        <end position="235"/>
    </location>
</feature>
<dbReference type="InterPro" id="IPR032145">
    <property type="entry name" value="DUF4818"/>
</dbReference>
<keyword evidence="2" id="KW-1133">Transmembrane helix</keyword>